<evidence type="ECO:0000259" key="3">
    <source>
        <dbReference type="PROSITE" id="PS50144"/>
    </source>
</evidence>
<dbReference type="AlphaFoldDB" id="A0AAV0DA44"/>
<comment type="caution">
    <text evidence="4">The sequence shown here is derived from an EMBL/GenBank/DDBJ whole genome shotgun (WGS) entry which is preliminary data.</text>
</comment>
<accession>A0AAV0DA44</accession>
<dbReference type="PANTHER" id="PTHR46236:SF35">
    <property type="entry name" value="MATH DOMAIN-CONTAINING PROTEIN"/>
    <property type="match status" value="1"/>
</dbReference>
<dbReference type="Gene3D" id="2.60.210.10">
    <property type="entry name" value="Apoptosis, Tumor Necrosis Factor Receptor Associated Protein 2, Chain A"/>
    <property type="match status" value="1"/>
</dbReference>
<dbReference type="PANTHER" id="PTHR46236">
    <property type="entry name" value="TRAF-LIKE SUPERFAMILY PROTEIN"/>
    <property type="match status" value="1"/>
</dbReference>
<feature type="domain" description="MATH" evidence="3">
    <location>
        <begin position="5"/>
        <end position="128"/>
    </location>
</feature>
<dbReference type="InterPro" id="IPR002083">
    <property type="entry name" value="MATH/TRAF_dom"/>
</dbReference>
<keyword evidence="1 2" id="KW-0175">Coiled coil</keyword>
<dbReference type="InterPro" id="IPR050804">
    <property type="entry name" value="MCC"/>
</dbReference>
<dbReference type="PROSITE" id="PS50144">
    <property type="entry name" value="MATH"/>
    <property type="match status" value="1"/>
</dbReference>
<keyword evidence="5" id="KW-1185">Reference proteome</keyword>
<evidence type="ECO:0000256" key="1">
    <source>
        <dbReference type="ARBA" id="ARBA00023054"/>
    </source>
</evidence>
<sequence length="396" mass="44955">MHYEMSRFTWRIENFSKLAVRKLYSVAFVIDRYKWRLCLDPKDSTNLMYIYLQVADSSSLPNGWSIRAMYDIALINQIDINKTIYEGSGDEFDTKHNSWGFSLISLSKIHNKSEGFLVDDTCLLEAEVSVVIDFILPCNDNEALFTLASPQGKGPGKGPTTRRLASDSSASLDDLIETVHVEIQSFLESVSKKPSSSCSVSKAPTCEMAWLKGHASSVQEILHMLNLYPFYALADPRNETAILESLSELNDHLYLFSDERAKEIINLKATFPQIMQEWRDSVQVKERSEHPWSSYEKTRNLLEDLVKTGEEIKAKLGELKKKEMGLKNKLEVIKSNIQQLMEEREELSYLTKAVCALAEQQASNIEGAEVELLGLANKKMKLDCKSKWAATRLLFG</sequence>
<gene>
    <name evidence="4" type="ORF">CEPIT_LOCUS13787</name>
</gene>
<evidence type="ECO:0000313" key="4">
    <source>
        <dbReference type="EMBL" id="CAH9096570.1"/>
    </source>
</evidence>
<feature type="coiled-coil region" evidence="2">
    <location>
        <begin position="302"/>
        <end position="350"/>
    </location>
</feature>
<reference evidence="4" key="1">
    <citation type="submission" date="2022-07" db="EMBL/GenBank/DDBJ databases">
        <authorList>
            <person name="Macas J."/>
            <person name="Novak P."/>
            <person name="Neumann P."/>
        </authorList>
    </citation>
    <scope>NUCLEOTIDE SEQUENCE</scope>
</reference>
<protein>
    <recommendedName>
        <fullName evidence="3">MATH domain-containing protein</fullName>
    </recommendedName>
</protein>
<name>A0AAV0DA44_9ASTE</name>
<dbReference type="EMBL" id="CAMAPF010000087">
    <property type="protein sequence ID" value="CAH9096570.1"/>
    <property type="molecule type" value="Genomic_DNA"/>
</dbReference>
<evidence type="ECO:0000313" key="5">
    <source>
        <dbReference type="Proteomes" id="UP001152523"/>
    </source>
</evidence>
<organism evidence="4 5">
    <name type="scientific">Cuscuta epithymum</name>
    <dbReference type="NCBI Taxonomy" id="186058"/>
    <lineage>
        <taxon>Eukaryota</taxon>
        <taxon>Viridiplantae</taxon>
        <taxon>Streptophyta</taxon>
        <taxon>Embryophyta</taxon>
        <taxon>Tracheophyta</taxon>
        <taxon>Spermatophyta</taxon>
        <taxon>Magnoliopsida</taxon>
        <taxon>eudicotyledons</taxon>
        <taxon>Gunneridae</taxon>
        <taxon>Pentapetalae</taxon>
        <taxon>asterids</taxon>
        <taxon>lamiids</taxon>
        <taxon>Solanales</taxon>
        <taxon>Convolvulaceae</taxon>
        <taxon>Cuscuteae</taxon>
        <taxon>Cuscuta</taxon>
        <taxon>Cuscuta subgen. Cuscuta</taxon>
    </lineage>
</organism>
<dbReference type="InterPro" id="IPR008974">
    <property type="entry name" value="TRAF-like"/>
</dbReference>
<proteinExistence type="predicted"/>
<dbReference type="SUPFAM" id="SSF49599">
    <property type="entry name" value="TRAF domain-like"/>
    <property type="match status" value="1"/>
</dbReference>
<dbReference type="SMART" id="SM00061">
    <property type="entry name" value="MATH"/>
    <property type="match status" value="1"/>
</dbReference>
<dbReference type="Proteomes" id="UP001152523">
    <property type="component" value="Unassembled WGS sequence"/>
</dbReference>
<evidence type="ECO:0000256" key="2">
    <source>
        <dbReference type="SAM" id="Coils"/>
    </source>
</evidence>
<dbReference type="CDD" id="cd00121">
    <property type="entry name" value="MATH"/>
    <property type="match status" value="1"/>
</dbReference>
<dbReference type="Pfam" id="PF22486">
    <property type="entry name" value="MATH_2"/>
    <property type="match status" value="1"/>
</dbReference>